<proteinExistence type="predicted"/>
<sequence length="170" mass="19203">MARGSVGRHQLMAGTKTSPATRRRGTRTWKRQLRPRSSRPPRQPPPRRRPWSSRVGSPGGPVTGGGQGGRKWMILRSRNKMRCFMETNPRRLGMAGITVQMLRSRRRTTRQTTATLQWTNRNSGSLPGESRHRSEQSGDFSGIQIATEEMVSSSCQYIGMEVVFFHCSSM</sequence>
<evidence type="ECO:0000313" key="2">
    <source>
        <dbReference type="EnsemblPlants" id="Zm00001eb054760_P001"/>
    </source>
</evidence>
<accession>A0A804M2R0</accession>
<name>A0A804M2R0_MAIZE</name>
<evidence type="ECO:0000256" key="1">
    <source>
        <dbReference type="SAM" id="MobiDB-lite"/>
    </source>
</evidence>
<evidence type="ECO:0000313" key="3">
    <source>
        <dbReference type="Proteomes" id="UP000007305"/>
    </source>
</evidence>
<reference evidence="2" key="2">
    <citation type="submission" date="2019-07" db="EMBL/GenBank/DDBJ databases">
        <authorList>
            <person name="Seetharam A."/>
            <person name="Woodhouse M."/>
            <person name="Cannon E."/>
        </authorList>
    </citation>
    <scope>NUCLEOTIDE SEQUENCE [LARGE SCALE GENOMIC DNA]</scope>
    <source>
        <strain evidence="2">cv. B73</strain>
    </source>
</reference>
<feature type="compositionally biased region" description="Gly residues" evidence="1">
    <location>
        <begin position="57"/>
        <end position="69"/>
    </location>
</feature>
<dbReference type="Gramene" id="Zm00001eb054760_T001">
    <property type="protein sequence ID" value="Zm00001eb054760_P001"/>
    <property type="gene ID" value="Zm00001eb054760"/>
</dbReference>
<reference evidence="3" key="1">
    <citation type="submission" date="2015-12" db="EMBL/GenBank/DDBJ databases">
        <title>Update maize B73 reference genome by single molecule sequencing technologies.</title>
        <authorList>
            <consortium name="Maize Genome Sequencing Project"/>
            <person name="Ware D."/>
        </authorList>
    </citation>
    <scope>NUCLEOTIDE SEQUENCE [LARGE SCALE GENOMIC DNA]</scope>
    <source>
        <strain evidence="3">cv. B73</strain>
    </source>
</reference>
<dbReference type="EnsemblPlants" id="Zm00001eb054760_T001">
    <property type="protein sequence ID" value="Zm00001eb054760_P001"/>
    <property type="gene ID" value="Zm00001eb054760"/>
</dbReference>
<keyword evidence="3" id="KW-1185">Reference proteome</keyword>
<dbReference type="AlphaFoldDB" id="A0A804M2R0"/>
<feature type="compositionally biased region" description="Basic residues" evidence="1">
    <location>
        <begin position="21"/>
        <end position="51"/>
    </location>
</feature>
<feature type="region of interest" description="Disordered" evidence="1">
    <location>
        <begin position="1"/>
        <end position="70"/>
    </location>
</feature>
<protein>
    <submittedName>
        <fullName evidence="2">Uncharacterized protein</fullName>
    </submittedName>
</protein>
<organism evidence="2 3">
    <name type="scientific">Zea mays</name>
    <name type="common">Maize</name>
    <dbReference type="NCBI Taxonomy" id="4577"/>
    <lineage>
        <taxon>Eukaryota</taxon>
        <taxon>Viridiplantae</taxon>
        <taxon>Streptophyta</taxon>
        <taxon>Embryophyta</taxon>
        <taxon>Tracheophyta</taxon>
        <taxon>Spermatophyta</taxon>
        <taxon>Magnoliopsida</taxon>
        <taxon>Liliopsida</taxon>
        <taxon>Poales</taxon>
        <taxon>Poaceae</taxon>
        <taxon>PACMAD clade</taxon>
        <taxon>Panicoideae</taxon>
        <taxon>Andropogonodae</taxon>
        <taxon>Andropogoneae</taxon>
        <taxon>Tripsacinae</taxon>
        <taxon>Zea</taxon>
    </lineage>
</organism>
<reference evidence="2" key="3">
    <citation type="submission" date="2021-05" db="UniProtKB">
        <authorList>
            <consortium name="EnsemblPlants"/>
        </authorList>
    </citation>
    <scope>IDENTIFICATION</scope>
    <source>
        <strain evidence="2">cv. B73</strain>
    </source>
</reference>
<dbReference type="InParanoid" id="A0A804M2R0"/>
<dbReference type="Proteomes" id="UP000007305">
    <property type="component" value="Chromosome 1"/>
</dbReference>